<feature type="region of interest" description="Disordered" evidence="1">
    <location>
        <begin position="51"/>
        <end position="75"/>
    </location>
</feature>
<name>A0A699TW59_TANCI</name>
<sequence>DPFTERYAQPYFFSCFIRQMVNTRTDADLSAAVQNAFQTLLPQIRAEIREEFRTSSEPSDAGGNPPPVTIHTWLE</sequence>
<reference evidence="2" key="1">
    <citation type="journal article" date="2019" name="Sci. Rep.">
        <title>Draft genome of Tanacetum cinerariifolium, the natural source of mosquito coil.</title>
        <authorList>
            <person name="Yamashiro T."/>
            <person name="Shiraishi A."/>
            <person name="Satake H."/>
            <person name="Nakayama K."/>
        </authorList>
    </citation>
    <scope>NUCLEOTIDE SEQUENCE</scope>
</reference>
<accession>A0A699TW59</accession>
<feature type="non-terminal residue" evidence="2">
    <location>
        <position position="75"/>
    </location>
</feature>
<gene>
    <name evidence="2" type="ORF">Tci_886042</name>
</gene>
<evidence type="ECO:0000313" key="2">
    <source>
        <dbReference type="EMBL" id="GFD14073.1"/>
    </source>
</evidence>
<evidence type="ECO:0000256" key="1">
    <source>
        <dbReference type="SAM" id="MobiDB-lite"/>
    </source>
</evidence>
<organism evidence="2">
    <name type="scientific">Tanacetum cinerariifolium</name>
    <name type="common">Dalmatian daisy</name>
    <name type="synonym">Chrysanthemum cinerariifolium</name>
    <dbReference type="NCBI Taxonomy" id="118510"/>
    <lineage>
        <taxon>Eukaryota</taxon>
        <taxon>Viridiplantae</taxon>
        <taxon>Streptophyta</taxon>
        <taxon>Embryophyta</taxon>
        <taxon>Tracheophyta</taxon>
        <taxon>Spermatophyta</taxon>
        <taxon>Magnoliopsida</taxon>
        <taxon>eudicotyledons</taxon>
        <taxon>Gunneridae</taxon>
        <taxon>Pentapetalae</taxon>
        <taxon>asterids</taxon>
        <taxon>campanulids</taxon>
        <taxon>Asterales</taxon>
        <taxon>Asteraceae</taxon>
        <taxon>Asteroideae</taxon>
        <taxon>Anthemideae</taxon>
        <taxon>Anthemidinae</taxon>
        <taxon>Tanacetum</taxon>
    </lineage>
</organism>
<evidence type="ECO:0008006" key="3">
    <source>
        <dbReference type="Google" id="ProtNLM"/>
    </source>
</evidence>
<proteinExistence type="predicted"/>
<dbReference type="EMBL" id="BKCJ011276879">
    <property type="protein sequence ID" value="GFD14073.1"/>
    <property type="molecule type" value="Genomic_DNA"/>
</dbReference>
<feature type="non-terminal residue" evidence="2">
    <location>
        <position position="1"/>
    </location>
</feature>
<comment type="caution">
    <text evidence="2">The sequence shown here is derived from an EMBL/GenBank/DDBJ whole genome shotgun (WGS) entry which is preliminary data.</text>
</comment>
<dbReference type="AlphaFoldDB" id="A0A699TW59"/>
<protein>
    <recommendedName>
        <fullName evidence="3">Zinc finger, CCHC-type, retrotransposon Gag domain protein</fullName>
    </recommendedName>
</protein>